<evidence type="ECO:0000313" key="2">
    <source>
        <dbReference type="EMBL" id="CDW46392.1"/>
    </source>
</evidence>
<protein>
    <recommendedName>
        <fullName evidence="3">Lipoprotein</fullName>
    </recommendedName>
</protein>
<keyword evidence="1" id="KW-0812">Transmembrane</keyword>
<organism evidence="2">
    <name type="scientific">Lepeophtheirus salmonis</name>
    <name type="common">Salmon louse</name>
    <name type="synonym">Caligus salmonis</name>
    <dbReference type="NCBI Taxonomy" id="72036"/>
    <lineage>
        <taxon>Eukaryota</taxon>
        <taxon>Metazoa</taxon>
        <taxon>Ecdysozoa</taxon>
        <taxon>Arthropoda</taxon>
        <taxon>Crustacea</taxon>
        <taxon>Multicrustacea</taxon>
        <taxon>Hexanauplia</taxon>
        <taxon>Copepoda</taxon>
        <taxon>Siphonostomatoida</taxon>
        <taxon>Caligidae</taxon>
        <taxon>Lepeophtheirus</taxon>
    </lineage>
</organism>
<proteinExistence type="predicted"/>
<dbReference type="AlphaFoldDB" id="A0A0K2V8C4"/>
<feature type="transmembrane region" description="Helical" evidence="1">
    <location>
        <begin position="6"/>
        <end position="33"/>
    </location>
</feature>
<name>A0A0K2V8C4_LEPSM</name>
<evidence type="ECO:0000256" key="1">
    <source>
        <dbReference type="SAM" id="Phobius"/>
    </source>
</evidence>
<evidence type="ECO:0008006" key="3">
    <source>
        <dbReference type="Google" id="ProtNLM"/>
    </source>
</evidence>
<accession>A0A0K2V8C4</accession>
<sequence>MKYLNVMILMLFVFISCLSLQFFQQVSSLYFYLYASAR</sequence>
<reference evidence="2" key="1">
    <citation type="submission" date="2014-05" db="EMBL/GenBank/DDBJ databases">
        <authorList>
            <person name="Chronopoulou M."/>
        </authorList>
    </citation>
    <scope>NUCLEOTIDE SEQUENCE</scope>
    <source>
        <tissue evidence="2">Whole organism</tissue>
    </source>
</reference>
<dbReference type="EMBL" id="HACA01029031">
    <property type="protein sequence ID" value="CDW46392.1"/>
    <property type="molecule type" value="Transcribed_RNA"/>
</dbReference>
<dbReference type="PROSITE" id="PS51257">
    <property type="entry name" value="PROKAR_LIPOPROTEIN"/>
    <property type="match status" value="1"/>
</dbReference>
<keyword evidence="1" id="KW-1133">Transmembrane helix</keyword>
<keyword evidence="1" id="KW-0472">Membrane</keyword>